<sequence>LHVVPPPLQHCSSVESECTALGPFHRIFFNIAIVVHFHHSSCFWSKLSIFTLGLPFSNERSILIVFVDECFPNFISHSIIESRTRPRVSFWDGCCCSWLRCCSRSGSRWKGSVFWRDAKGLFLATNATSAHAVGVSCAWISHLVDHPPTIIT</sequence>
<dbReference type="AlphaFoldDB" id="A0A0N4WWE0"/>
<evidence type="ECO:0000313" key="1">
    <source>
        <dbReference type="WBParaSite" id="HPLM_0001606501-mRNA-1"/>
    </source>
</evidence>
<dbReference type="WBParaSite" id="HPLM_0001606501-mRNA-1">
    <property type="protein sequence ID" value="HPLM_0001606501-mRNA-1"/>
    <property type="gene ID" value="HPLM_0001606501"/>
</dbReference>
<reference evidence="1" key="1">
    <citation type="submission" date="2017-02" db="UniProtKB">
        <authorList>
            <consortium name="WormBaseParasite"/>
        </authorList>
    </citation>
    <scope>IDENTIFICATION</scope>
</reference>
<organism evidence="1">
    <name type="scientific">Haemonchus placei</name>
    <name type="common">Barber's pole worm</name>
    <dbReference type="NCBI Taxonomy" id="6290"/>
    <lineage>
        <taxon>Eukaryota</taxon>
        <taxon>Metazoa</taxon>
        <taxon>Ecdysozoa</taxon>
        <taxon>Nematoda</taxon>
        <taxon>Chromadorea</taxon>
        <taxon>Rhabditida</taxon>
        <taxon>Rhabditina</taxon>
        <taxon>Rhabditomorpha</taxon>
        <taxon>Strongyloidea</taxon>
        <taxon>Trichostrongylidae</taxon>
        <taxon>Haemonchus</taxon>
    </lineage>
</organism>
<accession>A0A0N4WWE0</accession>
<protein>
    <submittedName>
        <fullName evidence="1">Ovule protein</fullName>
    </submittedName>
</protein>
<name>A0A0N4WWE0_HAEPC</name>
<proteinExistence type="predicted"/>